<sequence>MASLKPARSRSGMEEGDAFGWQLFHDQQRNLVYYLHNYTGEVRWPRPETVGFVMHGLKPLPAHIGVEARSEAVVNPDIWSPYYPHVVMLPSGLMQVHPGPGSETQGATEMWCGYNRFPLASFGGNVGNGVHVRQYHTSEHGKSAFMSSGPRVLPPTWEESRSGSPFLPPYPVTILGHDDAEDKRQAPRFPLQRLDEHFHTPEISSPRRYKQLQSGELGRVQNSMEWSTTPSGSSTSSTNIPAPDRKQTAYPKAPNTEKKEHNRKGYLLRQARKMLKDGSSSSAATTAAPKQRKTQERSFDNNAAKCSDGDVRLSMREKITIPASSGGAVRRRRLKPKMSKDKFAALSTGFLDRVQTAMEPLHPPINEEFQLQREGNGELVIRTNTKEFVIKVLSSKQQIEFSSPVSGLRTYQWNAITKRWEDEADSHDIEGLLTRDLMRFCAGIPLF</sequence>
<dbReference type="EnsemblProtists" id="Phyra83820">
    <property type="protein sequence ID" value="Phyra83820"/>
    <property type="gene ID" value="Phyra83820"/>
</dbReference>
<dbReference type="InterPro" id="IPR002908">
    <property type="entry name" value="Frataxin/CyaY"/>
</dbReference>
<protein>
    <recommendedName>
        <fullName evidence="5">WW domain-containing protein</fullName>
    </recommendedName>
</protein>
<dbReference type="GO" id="GO:0008199">
    <property type="term" value="F:ferric iron binding"/>
    <property type="evidence" value="ECO:0007669"/>
    <property type="project" value="InterPro"/>
</dbReference>
<evidence type="ECO:0000313" key="6">
    <source>
        <dbReference type="EnsemblProtists" id="Phyra83820"/>
    </source>
</evidence>
<name>H3H0V7_PHYRM</name>
<dbReference type="eggNOG" id="ENOG502S319">
    <property type="taxonomic scope" value="Eukaryota"/>
</dbReference>
<feature type="region of interest" description="Disordered" evidence="4">
    <location>
        <begin position="189"/>
        <end position="306"/>
    </location>
</feature>
<dbReference type="InterPro" id="IPR001202">
    <property type="entry name" value="WW_dom"/>
</dbReference>
<dbReference type="SUPFAM" id="SSF55387">
    <property type="entry name" value="Frataxin/Nqo15-like"/>
    <property type="match status" value="1"/>
</dbReference>
<feature type="compositionally biased region" description="Low complexity" evidence="4">
    <location>
        <begin position="279"/>
        <end position="288"/>
    </location>
</feature>
<evidence type="ECO:0000259" key="5">
    <source>
        <dbReference type="PROSITE" id="PS50020"/>
    </source>
</evidence>
<reference evidence="6" key="2">
    <citation type="submission" date="2015-06" db="UniProtKB">
        <authorList>
            <consortium name="EnsemblProtists"/>
        </authorList>
    </citation>
    <scope>IDENTIFICATION</scope>
    <source>
        <strain evidence="6">Pr102</strain>
    </source>
</reference>
<accession>H3H0V7</accession>
<keyword evidence="2" id="KW-0406">Ion transport</keyword>
<reference evidence="7" key="1">
    <citation type="journal article" date="2006" name="Science">
        <title>Phytophthora genome sequences uncover evolutionary origins and mechanisms of pathogenesis.</title>
        <authorList>
            <person name="Tyler B.M."/>
            <person name="Tripathy S."/>
            <person name="Zhang X."/>
            <person name="Dehal P."/>
            <person name="Jiang R.H."/>
            <person name="Aerts A."/>
            <person name="Arredondo F.D."/>
            <person name="Baxter L."/>
            <person name="Bensasson D."/>
            <person name="Beynon J.L."/>
            <person name="Chapman J."/>
            <person name="Damasceno C.M."/>
            <person name="Dorrance A.E."/>
            <person name="Dou D."/>
            <person name="Dickerman A.W."/>
            <person name="Dubchak I.L."/>
            <person name="Garbelotto M."/>
            <person name="Gijzen M."/>
            <person name="Gordon S.G."/>
            <person name="Govers F."/>
            <person name="Grunwald N.J."/>
            <person name="Huang W."/>
            <person name="Ivors K.L."/>
            <person name="Jones R.W."/>
            <person name="Kamoun S."/>
            <person name="Krampis K."/>
            <person name="Lamour K.H."/>
            <person name="Lee M.K."/>
            <person name="McDonald W.H."/>
            <person name="Medina M."/>
            <person name="Meijer H.J."/>
            <person name="Nordberg E.K."/>
            <person name="Maclean D.J."/>
            <person name="Ospina-Giraldo M.D."/>
            <person name="Morris P.F."/>
            <person name="Phuntumart V."/>
            <person name="Putnam N.H."/>
            <person name="Rash S."/>
            <person name="Rose J.K."/>
            <person name="Sakihama Y."/>
            <person name="Salamov A.A."/>
            <person name="Savidor A."/>
            <person name="Scheuring C.F."/>
            <person name="Smith B.M."/>
            <person name="Sobral B.W."/>
            <person name="Terry A."/>
            <person name="Torto-Alalibo T.A."/>
            <person name="Win J."/>
            <person name="Xu Z."/>
            <person name="Zhang H."/>
            <person name="Grigoriev I.V."/>
            <person name="Rokhsar D.S."/>
            <person name="Boore J.L."/>
        </authorList>
    </citation>
    <scope>NUCLEOTIDE SEQUENCE [LARGE SCALE GENOMIC DNA]</scope>
    <source>
        <strain evidence="7">Pr102</strain>
    </source>
</reference>
<evidence type="ECO:0000313" key="7">
    <source>
        <dbReference type="Proteomes" id="UP000005238"/>
    </source>
</evidence>
<feature type="domain" description="WW" evidence="5">
    <location>
        <begin position="20"/>
        <end position="49"/>
    </location>
</feature>
<dbReference type="PROSITE" id="PS50020">
    <property type="entry name" value="WW_DOMAIN_2"/>
    <property type="match status" value="1"/>
</dbReference>
<organism evidence="6 7">
    <name type="scientific">Phytophthora ramorum</name>
    <name type="common">Sudden oak death agent</name>
    <dbReference type="NCBI Taxonomy" id="164328"/>
    <lineage>
        <taxon>Eukaryota</taxon>
        <taxon>Sar</taxon>
        <taxon>Stramenopiles</taxon>
        <taxon>Oomycota</taxon>
        <taxon>Peronosporomycetes</taxon>
        <taxon>Peronosporales</taxon>
        <taxon>Peronosporaceae</taxon>
        <taxon>Phytophthora</taxon>
    </lineage>
</organism>
<feature type="compositionally biased region" description="Basic residues" evidence="4">
    <location>
        <begin position="261"/>
        <end position="273"/>
    </location>
</feature>
<dbReference type="HOGENOM" id="CLU_049685_0_0_1"/>
<keyword evidence="7" id="KW-1185">Reference proteome</keyword>
<dbReference type="InterPro" id="IPR036524">
    <property type="entry name" value="Frataxin/CyaY_sf"/>
</dbReference>
<evidence type="ECO:0000256" key="1">
    <source>
        <dbReference type="ARBA" id="ARBA00008183"/>
    </source>
</evidence>
<keyword evidence="2" id="KW-0813">Transport</keyword>
<dbReference type="VEuPathDB" id="FungiDB:KRP22_4599"/>
<dbReference type="VEuPathDB" id="FungiDB:KRP23_13886"/>
<dbReference type="GO" id="GO:0016226">
    <property type="term" value="P:iron-sulfur cluster assembly"/>
    <property type="evidence" value="ECO:0007669"/>
    <property type="project" value="InterPro"/>
</dbReference>
<keyword evidence="3" id="KW-0408">Iron</keyword>
<dbReference type="GO" id="GO:0006826">
    <property type="term" value="P:iron ion transport"/>
    <property type="evidence" value="ECO:0007669"/>
    <property type="project" value="UniProtKB-KW"/>
</dbReference>
<dbReference type="EMBL" id="DS566094">
    <property type="status" value="NOT_ANNOTATED_CDS"/>
    <property type="molecule type" value="Genomic_DNA"/>
</dbReference>
<evidence type="ECO:0000256" key="2">
    <source>
        <dbReference type="ARBA" id="ARBA00022496"/>
    </source>
</evidence>
<feature type="region of interest" description="Disordered" evidence="4">
    <location>
        <begin position="156"/>
        <end position="176"/>
    </location>
</feature>
<dbReference type="VEuPathDB" id="FungiDB:KRP22_4598"/>
<evidence type="ECO:0000256" key="4">
    <source>
        <dbReference type="SAM" id="MobiDB-lite"/>
    </source>
</evidence>
<dbReference type="VEuPathDB" id="FungiDB:KRP23_13887"/>
<dbReference type="GO" id="GO:0005737">
    <property type="term" value="C:cytoplasm"/>
    <property type="evidence" value="ECO:0007669"/>
    <property type="project" value="UniProtKB-ARBA"/>
</dbReference>
<dbReference type="SMART" id="SM01219">
    <property type="entry name" value="Frataxin_Cyay"/>
    <property type="match status" value="1"/>
</dbReference>
<comment type="similarity">
    <text evidence="1">Belongs to the frataxin family.</text>
</comment>
<dbReference type="AlphaFoldDB" id="H3H0V7"/>
<keyword evidence="2" id="KW-0410">Iron transport</keyword>
<dbReference type="PROSITE" id="PS50810">
    <property type="entry name" value="FRATAXIN_2"/>
    <property type="match status" value="1"/>
</dbReference>
<dbReference type="InParanoid" id="H3H0V7"/>
<dbReference type="Proteomes" id="UP000005238">
    <property type="component" value="Unassembled WGS sequence"/>
</dbReference>
<feature type="compositionally biased region" description="Low complexity" evidence="4">
    <location>
        <begin position="227"/>
        <end position="238"/>
    </location>
</feature>
<dbReference type="Pfam" id="PF01491">
    <property type="entry name" value="Frataxin_Cyay"/>
    <property type="match status" value="1"/>
</dbReference>
<dbReference type="Gene3D" id="3.30.920.10">
    <property type="entry name" value="Frataxin/CyaY"/>
    <property type="match status" value="1"/>
</dbReference>
<evidence type="ECO:0000256" key="3">
    <source>
        <dbReference type="ARBA" id="ARBA00023004"/>
    </source>
</evidence>
<proteinExistence type="inferred from homology"/>